<organism evidence="1 2">
    <name type="scientific">Holospora curviuscula</name>
    <dbReference type="NCBI Taxonomy" id="1082868"/>
    <lineage>
        <taxon>Bacteria</taxon>
        <taxon>Pseudomonadati</taxon>
        <taxon>Pseudomonadota</taxon>
        <taxon>Alphaproteobacteria</taxon>
        <taxon>Holosporales</taxon>
        <taxon>Holosporaceae</taxon>
        <taxon>Holospora</taxon>
    </lineage>
</organism>
<dbReference type="RefSeq" id="WP_165780753.1">
    <property type="nucleotide sequence ID" value="NZ_PHHC01000087.1"/>
</dbReference>
<name>A0A2S5R8H4_9PROT</name>
<dbReference type="AlphaFoldDB" id="A0A2S5R8H4"/>
<dbReference type="EMBL" id="PHHC01000087">
    <property type="protein sequence ID" value="PPE03618.1"/>
    <property type="molecule type" value="Genomic_DNA"/>
</dbReference>
<gene>
    <name evidence="1" type="ORF">HCUR_00928</name>
</gene>
<proteinExistence type="predicted"/>
<reference evidence="1 2" key="1">
    <citation type="submission" date="2017-11" db="EMBL/GenBank/DDBJ databases">
        <title>Comparative genomic analysis of Holospora spp., intranuclear symbionts of paramecia.</title>
        <authorList>
            <person name="Garushyants S.K."/>
            <person name="Beliavskaya A."/>
            <person name="Malko D.B."/>
            <person name="Logacheva M.D."/>
            <person name="Rautian M.S."/>
            <person name="Gelfand M.S."/>
        </authorList>
    </citation>
    <scope>NUCLEOTIDE SEQUENCE [LARGE SCALE GENOMIC DNA]</scope>
    <source>
        <strain evidence="2">02AZ16</strain>
    </source>
</reference>
<sequence length="51" mass="5802">MHKKYGRYSVYRVGRRKNDIGGGIQLLPEDQGLEVKGVQCISELMFSLCEV</sequence>
<evidence type="ECO:0000313" key="1">
    <source>
        <dbReference type="EMBL" id="PPE03618.1"/>
    </source>
</evidence>
<protein>
    <submittedName>
        <fullName evidence="1">Uncharacterized protein</fullName>
    </submittedName>
</protein>
<comment type="caution">
    <text evidence="1">The sequence shown here is derived from an EMBL/GenBank/DDBJ whole genome shotgun (WGS) entry which is preliminary data.</text>
</comment>
<evidence type="ECO:0000313" key="2">
    <source>
        <dbReference type="Proteomes" id="UP000239425"/>
    </source>
</evidence>
<dbReference type="Proteomes" id="UP000239425">
    <property type="component" value="Unassembled WGS sequence"/>
</dbReference>
<keyword evidence="2" id="KW-1185">Reference proteome</keyword>
<accession>A0A2S5R8H4</accession>